<dbReference type="EMBL" id="CAUYUJ010007557">
    <property type="protein sequence ID" value="CAK0821150.1"/>
    <property type="molecule type" value="Genomic_DNA"/>
</dbReference>
<evidence type="ECO:0000256" key="1">
    <source>
        <dbReference type="SAM" id="MobiDB-lite"/>
    </source>
</evidence>
<name>A0ABN9RPK0_9DINO</name>
<reference evidence="2" key="1">
    <citation type="submission" date="2023-10" db="EMBL/GenBank/DDBJ databases">
        <authorList>
            <person name="Chen Y."/>
            <person name="Shah S."/>
            <person name="Dougan E. K."/>
            <person name="Thang M."/>
            <person name="Chan C."/>
        </authorList>
    </citation>
    <scope>NUCLEOTIDE SEQUENCE [LARGE SCALE GENOMIC DNA]</scope>
</reference>
<evidence type="ECO:0000313" key="3">
    <source>
        <dbReference type="Proteomes" id="UP001189429"/>
    </source>
</evidence>
<protein>
    <submittedName>
        <fullName evidence="2">Uncharacterized protein</fullName>
    </submittedName>
</protein>
<keyword evidence="3" id="KW-1185">Reference proteome</keyword>
<feature type="region of interest" description="Disordered" evidence="1">
    <location>
        <begin position="1"/>
        <end position="89"/>
    </location>
</feature>
<gene>
    <name evidence="2" type="ORF">PCOR1329_LOCUS22553</name>
</gene>
<feature type="compositionally biased region" description="Basic residues" evidence="1">
    <location>
        <begin position="31"/>
        <end position="41"/>
    </location>
</feature>
<sequence length="129" mass="13870">MRCPRSAPDVQARARGKPPASSERPGVDAGRRRRRRRRRRRDCVAPEEDAHSGPMGADGCPPLQPQRREPSRSISGHGSGPSSDSWTSLADLGRGVAAPSLFCTNMSTRSRLPDTYACSSSGLPSCVEV</sequence>
<dbReference type="Proteomes" id="UP001189429">
    <property type="component" value="Unassembled WGS sequence"/>
</dbReference>
<comment type="caution">
    <text evidence="2">The sequence shown here is derived from an EMBL/GenBank/DDBJ whole genome shotgun (WGS) entry which is preliminary data.</text>
</comment>
<organism evidence="2 3">
    <name type="scientific">Prorocentrum cordatum</name>
    <dbReference type="NCBI Taxonomy" id="2364126"/>
    <lineage>
        <taxon>Eukaryota</taxon>
        <taxon>Sar</taxon>
        <taxon>Alveolata</taxon>
        <taxon>Dinophyceae</taxon>
        <taxon>Prorocentrales</taxon>
        <taxon>Prorocentraceae</taxon>
        <taxon>Prorocentrum</taxon>
    </lineage>
</organism>
<proteinExistence type="predicted"/>
<evidence type="ECO:0000313" key="2">
    <source>
        <dbReference type="EMBL" id="CAK0821150.1"/>
    </source>
</evidence>
<accession>A0ABN9RPK0</accession>
<feature type="compositionally biased region" description="Polar residues" evidence="1">
    <location>
        <begin position="72"/>
        <end position="88"/>
    </location>
</feature>
<feature type="compositionally biased region" description="Basic and acidic residues" evidence="1">
    <location>
        <begin position="42"/>
        <end position="51"/>
    </location>
</feature>